<dbReference type="PANTHER" id="PTHR16223:SF177">
    <property type="entry name" value="TRANSCRIPTION FACTOR BHLH129"/>
    <property type="match status" value="1"/>
</dbReference>
<keyword evidence="5" id="KW-0539">Nucleus</keyword>
<keyword evidence="9" id="KW-1185">Reference proteome</keyword>
<evidence type="ECO:0000313" key="8">
    <source>
        <dbReference type="EMBL" id="KAF5206684.1"/>
    </source>
</evidence>
<organism evidence="8 9">
    <name type="scientific">Thalictrum thalictroides</name>
    <name type="common">Rue-anemone</name>
    <name type="synonym">Anemone thalictroides</name>
    <dbReference type="NCBI Taxonomy" id="46969"/>
    <lineage>
        <taxon>Eukaryota</taxon>
        <taxon>Viridiplantae</taxon>
        <taxon>Streptophyta</taxon>
        <taxon>Embryophyta</taxon>
        <taxon>Tracheophyta</taxon>
        <taxon>Spermatophyta</taxon>
        <taxon>Magnoliopsida</taxon>
        <taxon>Ranunculales</taxon>
        <taxon>Ranunculaceae</taxon>
        <taxon>Thalictroideae</taxon>
        <taxon>Thalictrum</taxon>
    </lineage>
</organism>
<dbReference type="OrthoDB" id="2019494at2759"/>
<dbReference type="FunFam" id="4.10.280.10:FF:000021">
    <property type="entry name" value="Transcription factor bHLH130 family"/>
    <property type="match status" value="1"/>
</dbReference>
<dbReference type="SUPFAM" id="SSF47459">
    <property type="entry name" value="HLH, helix-loop-helix DNA-binding domain"/>
    <property type="match status" value="1"/>
</dbReference>
<evidence type="ECO:0000313" key="9">
    <source>
        <dbReference type="Proteomes" id="UP000554482"/>
    </source>
</evidence>
<dbReference type="Proteomes" id="UP000554482">
    <property type="component" value="Unassembled WGS sequence"/>
</dbReference>
<dbReference type="PROSITE" id="PS50888">
    <property type="entry name" value="BHLH"/>
    <property type="match status" value="1"/>
</dbReference>
<keyword evidence="3" id="KW-0238">DNA-binding</keyword>
<dbReference type="SMART" id="SM00353">
    <property type="entry name" value="HLH"/>
    <property type="match status" value="1"/>
</dbReference>
<gene>
    <name evidence="8" type="ORF">FRX31_003723</name>
</gene>
<feature type="domain" description="BHLH" evidence="7">
    <location>
        <begin position="296"/>
        <end position="346"/>
    </location>
</feature>
<dbReference type="EMBL" id="JABWDY010002381">
    <property type="protein sequence ID" value="KAF5206684.1"/>
    <property type="molecule type" value="Genomic_DNA"/>
</dbReference>
<dbReference type="GO" id="GO:0000978">
    <property type="term" value="F:RNA polymerase II cis-regulatory region sequence-specific DNA binding"/>
    <property type="evidence" value="ECO:0007669"/>
    <property type="project" value="TreeGrafter"/>
</dbReference>
<dbReference type="CDD" id="cd11393">
    <property type="entry name" value="bHLH_AtbHLH_like"/>
    <property type="match status" value="1"/>
</dbReference>
<dbReference type="AlphaFoldDB" id="A0A7J6XAB4"/>
<name>A0A7J6XAB4_THATH</name>
<dbReference type="PANTHER" id="PTHR16223">
    <property type="entry name" value="TRANSCRIPTION FACTOR BHLH83-RELATED"/>
    <property type="match status" value="1"/>
</dbReference>
<evidence type="ECO:0000256" key="5">
    <source>
        <dbReference type="ARBA" id="ARBA00023242"/>
    </source>
</evidence>
<evidence type="ECO:0000259" key="7">
    <source>
        <dbReference type="PROSITE" id="PS50888"/>
    </source>
</evidence>
<evidence type="ECO:0000256" key="2">
    <source>
        <dbReference type="ARBA" id="ARBA00023015"/>
    </source>
</evidence>
<feature type="compositionally biased region" description="Basic and acidic residues" evidence="6">
    <location>
        <begin position="79"/>
        <end position="88"/>
    </location>
</feature>
<dbReference type="InterPro" id="IPR036638">
    <property type="entry name" value="HLH_DNA-bd_sf"/>
</dbReference>
<dbReference type="InterPro" id="IPR045239">
    <property type="entry name" value="bHLH95_bHLH"/>
</dbReference>
<dbReference type="InterPro" id="IPR011598">
    <property type="entry name" value="bHLH_dom"/>
</dbReference>
<keyword evidence="4" id="KW-0804">Transcription</keyword>
<evidence type="ECO:0000256" key="6">
    <source>
        <dbReference type="SAM" id="MobiDB-lite"/>
    </source>
</evidence>
<comment type="caution">
    <text evidence="8">The sequence shown here is derived from an EMBL/GenBank/DDBJ whole genome shotgun (WGS) entry which is preliminary data.</text>
</comment>
<protein>
    <submittedName>
        <fullName evidence="8">Transcription factor bhlh</fullName>
    </submittedName>
</protein>
<feature type="region of interest" description="Disordered" evidence="6">
    <location>
        <begin position="1"/>
        <end position="20"/>
    </location>
</feature>
<feature type="region of interest" description="Disordered" evidence="6">
    <location>
        <begin position="112"/>
        <end position="136"/>
    </location>
</feature>
<evidence type="ECO:0000256" key="3">
    <source>
        <dbReference type="ARBA" id="ARBA00023125"/>
    </source>
</evidence>
<evidence type="ECO:0000256" key="4">
    <source>
        <dbReference type="ARBA" id="ARBA00023163"/>
    </source>
</evidence>
<dbReference type="Pfam" id="PF00010">
    <property type="entry name" value="HLH"/>
    <property type="match status" value="1"/>
</dbReference>
<dbReference type="GO" id="GO:0000981">
    <property type="term" value="F:DNA-binding transcription factor activity, RNA polymerase II-specific"/>
    <property type="evidence" value="ECO:0007669"/>
    <property type="project" value="TreeGrafter"/>
</dbReference>
<accession>A0A7J6XAB4</accession>
<evidence type="ECO:0000256" key="1">
    <source>
        <dbReference type="ARBA" id="ARBA00004123"/>
    </source>
</evidence>
<dbReference type="GO" id="GO:0005634">
    <property type="term" value="C:nucleus"/>
    <property type="evidence" value="ECO:0007669"/>
    <property type="project" value="UniProtKB-SubCell"/>
</dbReference>
<proteinExistence type="predicted"/>
<feature type="compositionally biased region" description="Low complexity" evidence="6">
    <location>
        <begin position="112"/>
        <end position="122"/>
    </location>
</feature>
<feature type="region of interest" description="Disordered" evidence="6">
    <location>
        <begin position="55"/>
        <end position="95"/>
    </location>
</feature>
<keyword evidence="2" id="KW-0805">Transcription regulation</keyword>
<comment type="subcellular location">
    <subcellularLocation>
        <location evidence="1">Nucleus</location>
    </subcellularLocation>
</comment>
<reference evidence="8 9" key="1">
    <citation type="submission" date="2020-06" db="EMBL/GenBank/DDBJ databases">
        <title>Transcriptomic and genomic resources for Thalictrum thalictroides and T. hernandezii: Facilitating candidate gene discovery in an emerging model plant lineage.</title>
        <authorList>
            <person name="Arias T."/>
            <person name="Riano-Pachon D.M."/>
            <person name="Di Stilio V.S."/>
        </authorList>
    </citation>
    <scope>NUCLEOTIDE SEQUENCE [LARGE SCALE GENOMIC DNA]</scope>
    <source>
        <strain evidence="9">cv. WT478/WT964</strain>
        <tissue evidence="8">Leaves</tissue>
    </source>
</reference>
<feature type="compositionally biased region" description="Gly residues" evidence="6">
    <location>
        <begin position="123"/>
        <end position="132"/>
    </location>
</feature>
<dbReference type="GO" id="GO:0046983">
    <property type="term" value="F:protein dimerization activity"/>
    <property type="evidence" value="ECO:0007669"/>
    <property type="project" value="InterPro"/>
</dbReference>
<dbReference type="Gene3D" id="4.10.280.10">
    <property type="entry name" value="Helix-loop-helix DNA-binding domain"/>
    <property type="match status" value="1"/>
</dbReference>
<sequence length="371" mass="39424">MFPSPHRATGQPSLSRYGSAPGSFLRSVVDSVMAGSTDDEFSPVGSESLMTRYFSGDSSSLTTTTTTTDSKSINLSPTPHHEIYRPPERLGPSGLQRSFGLNQLAVGDLSTANNNLSRTNSSTGGGGGGGGSSSLIRHSSSPAGFFNHLVVDNGFTVSRGIGNYNSQAGTSGHGTANARLASQLSFTRQDSLSQISEVSESIGDGSSSDDGVRNAGQAYVSGRYPMGSWDDGNTIMFSQPSNKRAKTIDGDIIAALSGVDSQFSLPRTSLEMAAVEKLLQIQPDSVPCKIRAKRGFATHPRSIAERERRTRISDKLRKLQELVPNMDKQTSTADMLDLAVQHIKGLQTEVQKLNKDLDHCTCGSSSSKPTL</sequence>
<dbReference type="InterPro" id="IPR045843">
    <property type="entry name" value="IND-like"/>
</dbReference>